<dbReference type="OrthoDB" id="2680434at2"/>
<dbReference type="AlphaFoldDB" id="A0A366Y4H0"/>
<evidence type="ECO:0000313" key="1">
    <source>
        <dbReference type="EMBL" id="RBW71313.1"/>
    </source>
</evidence>
<proteinExistence type="predicted"/>
<gene>
    <name evidence="1" type="ORF">DS031_00750</name>
</gene>
<protein>
    <submittedName>
        <fullName evidence="1">Uncharacterized protein</fullName>
    </submittedName>
</protein>
<evidence type="ECO:0000313" key="2">
    <source>
        <dbReference type="Proteomes" id="UP000253314"/>
    </source>
</evidence>
<accession>A0A366Y4H0</accession>
<keyword evidence="2" id="KW-1185">Reference proteome</keyword>
<comment type="caution">
    <text evidence="1">The sequence shown here is derived from an EMBL/GenBank/DDBJ whole genome shotgun (WGS) entry which is preliminary data.</text>
</comment>
<organism evidence="1 2">
    <name type="scientific">Bacillus taeanensis</name>
    <dbReference type="NCBI Taxonomy" id="273032"/>
    <lineage>
        <taxon>Bacteria</taxon>
        <taxon>Bacillati</taxon>
        <taxon>Bacillota</taxon>
        <taxon>Bacilli</taxon>
        <taxon>Bacillales</taxon>
        <taxon>Bacillaceae</taxon>
        <taxon>Bacillus</taxon>
    </lineage>
</organism>
<dbReference type="EMBL" id="QOCW01000001">
    <property type="protein sequence ID" value="RBW71313.1"/>
    <property type="molecule type" value="Genomic_DNA"/>
</dbReference>
<sequence length="88" mass="10195">MNNYINGQILSGKIDYNKEEFIVDQIKMISTASVINEFQLHKIYNQLSHLENEESFVLTVNDQFPLKLNAEEIDLLKSEIEHIQSLLG</sequence>
<reference evidence="1 2" key="1">
    <citation type="submission" date="2018-07" db="EMBL/GenBank/DDBJ databases">
        <title>Lottiidibacillus patelloidae gen. nov., sp. nov., isolated from the intestinal tract of a marine limpet and the reclassification of B. taeanensis BH030017T, B. algicola KMM 3737T and B. hwajinpoensis SW-72T as genus Lottiidibacillus.</title>
        <authorList>
            <person name="Liu R."/>
            <person name="Huang Z."/>
        </authorList>
    </citation>
    <scope>NUCLEOTIDE SEQUENCE [LARGE SCALE GENOMIC DNA]</scope>
    <source>
        <strain evidence="1 2">BH030017</strain>
    </source>
</reference>
<dbReference type="RefSeq" id="WP_113804018.1">
    <property type="nucleotide sequence ID" value="NZ_QOCW01000001.1"/>
</dbReference>
<dbReference type="Proteomes" id="UP000253314">
    <property type="component" value="Unassembled WGS sequence"/>
</dbReference>
<name>A0A366Y4H0_9BACI</name>